<evidence type="ECO:0000256" key="2">
    <source>
        <dbReference type="ARBA" id="ARBA00022603"/>
    </source>
</evidence>
<dbReference type="GO" id="GO:0005737">
    <property type="term" value="C:cytoplasm"/>
    <property type="evidence" value="ECO:0007669"/>
    <property type="project" value="UniProtKB-SubCell"/>
</dbReference>
<dbReference type="InterPro" id="IPR017610">
    <property type="entry name" value="tRNA_S-uridine_synth_MnmC_C"/>
</dbReference>
<dbReference type="EMBL" id="CABPRZ010000011">
    <property type="protein sequence ID" value="VVE17574.1"/>
    <property type="molecule type" value="Genomic_DNA"/>
</dbReference>
<name>A0A5E4W1Z0_9BURK</name>
<protein>
    <recommendedName>
        <fullName evidence="10">tRNA 5-methylaminomethyl-2-thiouridine biosynthesis bifunctional protein MnmC</fullName>
        <shortName evidence="10">tRNA mnm(5)s(2)U biosynthesis bifunctional protein</shortName>
    </recommendedName>
    <domain>
        <recommendedName>
            <fullName evidence="10">tRNA (mnm(5)s(2)U34)-methyltransferase</fullName>
            <ecNumber evidence="10">2.1.1.61</ecNumber>
        </recommendedName>
    </domain>
    <domain>
        <recommendedName>
            <fullName evidence="10">FAD-dependent cmnm(5)s(2)U34 oxidoreductase</fullName>
            <ecNumber evidence="10">1.5.-.-</ecNumber>
        </recommendedName>
    </domain>
</protein>
<sequence length="667" mass="71367">MTAPIVPARPAFADNGTPFSDDFGDVYHSVNGALGQARHVFLGGNGLPQRWRGREQFVIVETGFGLGLNFLATWASWLADEQRPKRLHFVSVEKFPFRPDDLRRMLEATIAQPEMTELAPLAWQLCALWPLPLPGLHRLEPAPGLTLTVGFGDFFDVMPALRVGADAFFLDGFSPAKNPEMWTPAVFKTLARMARDGATISTYTAVGQIRRDLNAAGFVVERRPGFGFKRHMLAGHYAPPYKMRRYDPPAAAHPSRRAAIVVGAGMAGAAMANRLAVRGWQVTVFDRADGPGTAASGNPVGVFHPQLSADDNLLSRLTRAGFLYALSHWRALPGGVPGTANGLLQVATNTDEAAAIRRMVTLQAYPPEYVRWVEPDEASQLAGDTVSFGGLWFARGGSVSPARLCRAEIATAVATGRVSTVFGARAARLTRDGEDWAVLDHNDALLGKAPVVVLATADETRPLLAPWLPDTCLPIRAVRGQLTFLRAGSLPNLQVPVCGDGYVAPGGASDAGPVTGATYGFDDDGTEIRAAEHDANLARLAALLPGQRDVASERGGLAGLTSDQVTGRVAFRCLAPDRMPMAGQVPDMEAVQALGRRLVGGHLRDVPRLPGLYGSFALGSRGLVLAALCAELVASQIEGEPWPVTADLADAIDPARYLMHALRRKPV</sequence>
<dbReference type="InterPro" id="IPR029063">
    <property type="entry name" value="SAM-dependent_MTases_sf"/>
</dbReference>
<keyword evidence="5 10" id="KW-0949">S-adenosyl-L-methionine</keyword>
<dbReference type="PANTHER" id="PTHR13847:SF283">
    <property type="entry name" value="TRNA 5-METHYLAMINOMETHYL-2-THIOURIDINE BIOSYNTHESIS BIFUNCTIONAL PROTEIN MNMC"/>
    <property type="match status" value="1"/>
</dbReference>
<dbReference type="NCBIfam" id="NF002481">
    <property type="entry name" value="PRK01747.1-2"/>
    <property type="match status" value="1"/>
</dbReference>
<keyword evidence="14" id="KW-1185">Reference proteome</keyword>
<dbReference type="InterPro" id="IPR047785">
    <property type="entry name" value="tRNA_MNMC2"/>
</dbReference>
<keyword evidence="1 10" id="KW-0963">Cytoplasm</keyword>
<keyword evidence="8 10" id="KW-0560">Oxidoreductase</keyword>
<keyword evidence="4 10" id="KW-0808">Transferase</keyword>
<dbReference type="Gene3D" id="3.50.50.60">
    <property type="entry name" value="FAD/NAD(P)-binding domain"/>
    <property type="match status" value="1"/>
</dbReference>
<evidence type="ECO:0000256" key="7">
    <source>
        <dbReference type="ARBA" id="ARBA00022827"/>
    </source>
</evidence>
<evidence type="ECO:0000256" key="5">
    <source>
        <dbReference type="ARBA" id="ARBA00022691"/>
    </source>
</evidence>
<comment type="similarity">
    <text evidence="10">In the N-terminal section; belongs to the methyltransferase superfamily. tRNA (mnm(5)s(2)U34)-methyltransferase family.</text>
</comment>
<dbReference type="Gene3D" id="3.40.50.150">
    <property type="entry name" value="Vaccinia Virus protein VP39"/>
    <property type="match status" value="1"/>
</dbReference>
<evidence type="ECO:0000256" key="10">
    <source>
        <dbReference type="HAMAP-Rule" id="MF_01102"/>
    </source>
</evidence>
<feature type="region of interest" description="FAD-dependent cmnm(5)s(2)U34 oxidoreductase" evidence="10">
    <location>
        <begin position="262"/>
        <end position="667"/>
    </location>
</feature>
<dbReference type="GO" id="GO:0050660">
    <property type="term" value="F:flavin adenine dinucleotide binding"/>
    <property type="evidence" value="ECO:0007669"/>
    <property type="project" value="UniProtKB-UniRule"/>
</dbReference>
<feature type="domain" description="FAD dependent oxidoreductase" evidence="11">
    <location>
        <begin position="260"/>
        <end position="635"/>
    </location>
</feature>
<comment type="catalytic activity">
    <reaction evidence="10">
        <text>5-aminomethyl-2-thiouridine(34) in tRNA + S-adenosyl-L-methionine = 5-methylaminomethyl-2-thiouridine(34) in tRNA + S-adenosyl-L-homocysteine + H(+)</text>
        <dbReference type="Rhea" id="RHEA:19569"/>
        <dbReference type="Rhea" id="RHEA-COMP:10195"/>
        <dbReference type="Rhea" id="RHEA-COMP:10197"/>
        <dbReference type="ChEBI" id="CHEBI:15378"/>
        <dbReference type="ChEBI" id="CHEBI:57856"/>
        <dbReference type="ChEBI" id="CHEBI:59789"/>
        <dbReference type="ChEBI" id="CHEBI:74454"/>
        <dbReference type="ChEBI" id="CHEBI:74455"/>
        <dbReference type="EC" id="2.1.1.61"/>
    </reaction>
</comment>
<dbReference type="SUPFAM" id="SSF51905">
    <property type="entry name" value="FAD/NAD(P)-binding domain"/>
    <property type="match status" value="1"/>
</dbReference>
<evidence type="ECO:0000313" key="13">
    <source>
        <dbReference type="EMBL" id="VVE17574.1"/>
    </source>
</evidence>
<evidence type="ECO:0000256" key="8">
    <source>
        <dbReference type="ARBA" id="ARBA00023002"/>
    </source>
</evidence>
<dbReference type="Pfam" id="PF01266">
    <property type="entry name" value="DAO"/>
    <property type="match status" value="1"/>
</dbReference>
<evidence type="ECO:0000259" key="11">
    <source>
        <dbReference type="Pfam" id="PF01266"/>
    </source>
</evidence>
<dbReference type="GO" id="GO:0016645">
    <property type="term" value="F:oxidoreductase activity, acting on the CH-NH group of donors"/>
    <property type="evidence" value="ECO:0007669"/>
    <property type="project" value="InterPro"/>
</dbReference>
<evidence type="ECO:0000259" key="12">
    <source>
        <dbReference type="Pfam" id="PF05430"/>
    </source>
</evidence>
<keyword evidence="7 10" id="KW-0274">FAD</keyword>
<dbReference type="NCBIfam" id="NF033855">
    <property type="entry name" value="tRNA_MNMC2"/>
    <property type="match status" value="1"/>
</dbReference>
<dbReference type="InterPro" id="IPR023032">
    <property type="entry name" value="tRNA_MAMT_biosynth_bifunc_MnmC"/>
</dbReference>
<reference evidence="13 14" key="1">
    <citation type="submission" date="2019-08" db="EMBL/GenBank/DDBJ databases">
        <authorList>
            <person name="Peeters C."/>
        </authorList>
    </citation>
    <scope>NUCLEOTIDE SEQUENCE [LARGE SCALE GENOMIC DNA]</scope>
    <source>
        <strain evidence="13 14">LMG 30175</strain>
    </source>
</reference>
<keyword evidence="9 10" id="KW-0511">Multifunctional enzyme</keyword>
<accession>A0A5E4W1Z0</accession>
<dbReference type="NCBIfam" id="NF002483">
    <property type="entry name" value="PRK01747.1-4"/>
    <property type="match status" value="1"/>
</dbReference>
<comment type="function">
    <text evidence="10">Catalyzes the last two steps in the biosynthesis of 5-methylaminomethyl-2-thiouridine (mnm(5)s(2)U) at the wobble position (U34) in tRNA. Catalyzes the FAD-dependent demodification of cmnm(5)s(2)U34 to nm(5)s(2)U34, followed by the transfer of a methyl group from S-adenosyl-L-methionine to nm(5)s(2)U34, to form mnm(5)s(2)U34.</text>
</comment>
<dbReference type="EC" id="2.1.1.61" evidence="10"/>
<dbReference type="AlphaFoldDB" id="A0A5E4W1Z0"/>
<gene>
    <name evidence="10" type="primary">mnmC</name>
    <name evidence="13" type="ORF">PTE30175_02878</name>
</gene>
<dbReference type="PANTHER" id="PTHR13847">
    <property type="entry name" value="SARCOSINE DEHYDROGENASE-RELATED"/>
    <property type="match status" value="1"/>
</dbReference>
<evidence type="ECO:0000256" key="6">
    <source>
        <dbReference type="ARBA" id="ARBA00022694"/>
    </source>
</evidence>
<dbReference type="InterPro" id="IPR006076">
    <property type="entry name" value="FAD-dep_OxRdtase"/>
</dbReference>
<dbReference type="Pfam" id="PF05430">
    <property type="entry name" value="Methyltransf_30"/>
    <property type="match status" value="1"/>
</dbReference>
<feature type="region of interest" description="tRNA (mnm(5)s(2)U34)-methyltransferase" evidence="10">
    <location>
        <begin position="1"/>
        <end position="238"/>
    </location>
</feature>
<evidence type="ECO:0000256" key="9">
    <source>
        <dbReference type="ARBA" id="ARBA00023268"/>
    </source>
</evidence>
<comment type="subcellular location">
    <subcellularLocation>
        <location evidence="10">Cytoplasm</location>
    </subcellularLocation>
</comment>
<keyword evidence="3 10" id="KW-0285">Flavoprotein</keyword>
<proteinExistence type="inferred from homology"/>
<keyword evidence="2 10" id="KW-0489">Methyltransferase</keyword>
<dbReference type="HAMAP" id="MF_01102">
    <property type="entry name" value="MnmC"/>
    <property type="match status" value="1"/>
</dbReference>
<evidence type="ECO:0000256" key="3">
    <source>
        <dbReference type="ARBA" id="ARBA00022630"/>
    </source>
</evidence>
<evidence type="ECO:0000256" key="4">
    <source>
        <dbReference type="ARBA" id="ARBA00022679"/>
    </source>
</evidence>
<keyword evidence="6 10" id="KW-0819">tRNA processing</keyword>
<dbReference type="InterPro" id="IPR036188">
    <property type="entry name" value="FAD/NAD-bd_sf"/>
</dbReference>
<dbReference type="Proteomes" id="UP000414233">
    <property type="component" value="Unassembled WGS sequence"/>
</dbReference>
<dbReference type="OrthoDB" id="9786494at2"/>
<dbReference type="GO" id="GO:0032259">
    <property type="term" value="P:methylation"/>
    <property type="evidence" value="ECO:0007669"/>
    <property type="project" value="UniProtKB-KW"/>
</dbReference>
<dbReference type="GO" id="GO:0002097">
    <property type="term" value="P:tRNA wobble base modification"/>
    <property type="evidence" value="ECO:0007669"/>
    <property type="project" value="UniProtKB-UniRule"/>
</dbReference>
<evidence type="ECO:0000313" key="14">
    <source>
        <dbReference type="Proteomes" id="UP000414233"/>
    </source>
</evidence>
<feature type="domain" description="MnmC-like methyltransferase" evidence="12">
    <location>
        <begin position="117"/>
        <end position="236"/>
    </location>
</feature>
<dbReference type="GO" id="GO:0004808">
    <property type="term" value="F:tRNA (5-methylaminomethyl-2-thiouridylate)(34)-methyltransferase activity"/>
    <property type="evidence" value="ECO:0007669"/>
    <property type="project" value="UniProtKB-EC"/>
</dbReference>
<comment type="cofactor">
    <cofactor evidence="10">
        <name>FAD</name>
        <dbReference type="ChEBI" id="CHEBI:57692"/>
    </cofactor>
</comment>
<comment type="similarity">
    <text evidence="10">In the C-terminal section; belongs to the DAO family.</text>
</comment>
<dbReference type="Gene3D" id="3.30.9.10">
    <property type="entry name" value="D-Amino Acid Oxidase, subunit A, domain 2"/>
    <property type="match status" value="1"/>
</dbReference>
<dbReference type="InterPro" id="IPR008471">
    <property type="entry name" value="MnmC-like_methylTransf"/>
</dbReference>
<dbReference type="NCBIfam" id="TIGR03197">
    <property type="entry name" value="MnmC_Cterm"/>
    <property type="match status" value="1"/>
</dbReference>
<dbReference type="RefSeq" id="WP_150697734.1">
    <property type="nucleotide sequence ID" value="NZ_CABPRZ010000011.1"/>
</dbReference>
<dbReference type="EC" id="1.5.-.-" evidence="10"/>
<evidence type="ECO:0000256" key="1">
    <source>
        <dbReference type="ARBA" id="ARBA00022490"/>
    </source>
</evidence>
<organism evidence="13 14">
    <name type="scientific">Pandoraea terrae</name>
    <dbReference type="NCBI Taxonomy" id="1537710"/>
    <lineage>
        <taxon>Bacteria</taxon>
        <taxon>Pseudomonadati</taxon>
        <taxon>Pseudomonadota</taxon>
        <taxon>Betaproteobacteria</taxon>
        <taxon>Burkholderiales</taxon>
        <taxon>Burkholderiaceae</taxon>
        <taxon>Pandoraea</taxon>
    </lineage>
</organism>